<evidence type="ECO:0000313" key="7">
    <source>
        <dbReference type="EMBL" id="HGK27643.1"/>
    </source>
</evidence>
<dbReference type="AlphaFoldDB" id="A0A7C4CAJ4"/>
<comment type="similarity">
    <text evidence="2 6">Belongs to the GDT1 family.</text>
</comment>
<evidence type="ECO:0000256" key="6">
    <source>
        <dbReference type="RuleBase" id="RU365102"/>
    </source>
</evidence>
<evidence type="ECO:0000256" key="1">
    <source>
        <dbReference type="ARBA" id="ARBA00004141"/>
    </source>
</evidence>
<evidence type="ECO:0000256" key="3">
    <source>
        <dbReference type="ARBA" id="ARBA00022692"/>
    </source>
</evidence>
<feature type="transmembrane region" description="Helical" evidence="6">
    <location>
        <begin position="35"/>
        <end position="57"/>
    </location>
</feature>
<dbReference type="EMBL" id="DSUT01000029">
    <property type="protein sequence ID" value="HGK27643.1"/>
    <property type="molecule type" value="Genomic_DNA"/>
</dbReference>
<dbReference type="Pfam" id="PF01169">
    <property type="entry name" value="GDT1"/>
    <property type="match status" value="1"/>
</dbReference>
<feature type="transmembrane region" description="Helical" evidence="6">
    <location>
        <begin position="69"/>
        <end position="90"/>
    </location>
</feature>
<dbReference type="PANTHER" id="PTHR12608:SF1">
    <property type="entry name" value="TRANSMEMBRANE PROTEIN 165"/>
    <property type="match status" value="1"/>
</dbReference>
<dbReference type="InterPro" id="IPR001727">
    <property type="entry name" value="GDT1-like"/>
</dbReference>
<reference evidence="7" key="1">
    <citation type="journal article" date="2020" name="mSystems">
        <title>Genome- and Community-Level Interaction Insights into Carbon Utilization and Element Cycling Functions of Hydrothermarchaeota in Hydrothermal Sediment.</title>
        <authorList>
            <person name="Zhou Z."/>
            <person name="Liu Y."/>
            <person name="Xu W."/>
            <person name="Pan J."/>
            <person name="Luo Z.H."/>
            <person name="Li M."/>
        </authorList>
    </citation>
    <scope>NUCLEOTIDE SEQUENCE [LARGE SCALE GENOMIC DNA]</scope>
    <source>
        <strain evidence="7">SpSt-488</strain>
    </source>
</reference>
<keyword evidence="3 6" id="KW-0812">Transmembrane</keyword>
<keyword evidence="5 6" id="KW-0472">Membrane</keyword>
<evidence type="ECO:0000256" key="5">
    <source>
        <dbReference type="ARBA" id="ARBA00023136"/>
    </source>
</evidence>
<protein>
    <recommendedName>
        <fullName evidence="6">GDT1 family protein</fullName>
    </recommendedName>
</protein>
<accession>A0A7C4CAJ4</accession>
<gene>
    <name evidence="7" type="ORF">ENS41_01660</name>
</gene>
<dbReference type="GO" id="GO:0046873">
    <property type="term" value="F:metal ion transmembrane transporter activity"/>
    <property type="evidence" value="ECO:0007669"/>
    <property type="project" value="InterPro"/>
</dbReference>
<proteinExistence type="inferred from homology"/>
<comment type="caution">
    <text evidence="6">Lacks conserved residue(s) required for the propagation of feature annotation.</text>
</comment>
<name>A0A7C4CAJ4_UNCW3</name>
<sequence>MDWKTLFTAFGAIFLAELGDKTQVATVCFAAGSKSFWSVFAGSALALVATSFIACLAGSALNRFLPVRWVHLGAGLLFIAIGILTVIRSLRG</sequence>
<dbReference type="GO" id="GO:0016020">
    <property type="term" value="C:membrane"/>
    <property type="evidence" value="ECO:0007669"/>
    <property type="project" value="UniProtKB-SubCell"/>
</dbReference>
<organism evidence="7">
    <name type="scientific">candidate division WOR-3 bacterium</name>
    <dbReference type="NCBI Taxonomy" id="2052148"/>
    <lineage>
        <taxon>Bacteria</taxon>
        <taxon>Bacteria division WOR-3</taxon>
    </lineage>
</organism>
<evidence type="ECO:0000256" key="4">
    <source>
        <dbReference type="ARBA" id="ARBA00022989"/>
    </source>
</evidence>
<evidence type="ECO:0000256" key="2">
    <source>
        <dbReference type="ARBA" id="ARBA00009190"/>
    </source>
</evidence>
<dbReference type="PANTHER" id="PTHR12608">
    <property type="entry name" value="TRANSMEMBRANE PROTEIN HTP-1 RELATED"/>
    <property type="match status" value="1"/>
</dbReference>
<keyword evidence="4 6" id="KW-1133">Transmembrane helix</keyword>
<comment type="caution">
    <text evidence="7">The sequence shown here is derived from an EMBL/GenBank/DDBJ whole genome shotgun (WGS) entry which is preliminary data.</text>
</comment>
<comment type="subcellular location">
    <subcellularLocation>
        <location evidence="1 6">Membrane</location>
        <topology evidence="1 6">Multi-pass membrane protein</topology>
    </subcellularLocation>
</comment>